<dbReference type="Pfam" id="PF07285">
    <property type="entry name" value="DUF1444"/>
    <property type="match status" value="1"/>
</dbReference>
<dbReference type="AlphaFoldDB" id="A0A2S9JU36"/>
<comment type="caution">
    <text evidence="1">The sequence shown here is derived from an EMBL/GenBank/DDBJ whole genome shotgun (WGS) entry which is preliminary data.</text>
</comment>
<gene>
    <name evidence="1" type="ORF">C5749_06100</name>
</gene>
<evidence type="ECO:0008006" key="3">
    <source>
        <dbReference type="Google" id="ProtNLM"/>
    </source>
</evidence>
<proteinExistence type="predicted"/>
<name>A0A2S9JU36_9SPHI</name>
<dbReference type="EMBL" id="PVBS01000001">
    <property type="protein sequence ID" value="PRD56795.1"/>
    <property type="molecule type" value="Genomic_DNA"/>
</dbReference>
<accession>A0A2S9JU36</accession>
<organism evidence="1 2">
    <name type="scientific">Sphingobacterium gobiense</name>
    <dbReference type="NCBI Taxonomy" id="1382456"/>
    <lineage>
        <taxon>Bacteria</taxon>
        <taxon>Pseudomonadati</taxon>
        <taxon>Bacteroidota</taxon>
        <taxon>Sphingobacteriia</taxon>
        <taxon>Sphingobacteriales</taxon>
        <taxon>Sphingobacteriaceae</taxon>
        <taxon>Sphingobacterium</taxon>
    </lineage>
</organism>
<evidence type="ECO:0000313" key="1">
    <source>
        <dbReference type="EMBL" id="PRD56795.1"/>
    </source>
</evidence>
<keyword evidence="2" id="KW-1185">Reference proteome</keyword>
<evidence type="ECO:0000313" key="2">
    <source>
        <dbReference type="Proteomes" id="UP000238642"/>
    </source>
</evidence>
<dbReference type="Proteomes" id="UP000238642">
    <property type="component" value="Unassembled WGS sequence"/>
</dbReference>
<dbReference type="OrthoDB" id="645979at2"/>
<dbReference type="InterPro" id="IPR010838">
    <property type="entry name" value="DUF1444"/>
</dbReference>
<sequence>MVRSWQYKPRFADLLRINDDLIIVYAEDTELNIRYLQKHILDSLNIGLDTLRNFAFNNLRRILPDVEIINLDGKFGVMAGGVYDASLILSKSMWNSENFSVDGDIVIAVPTRDMVYVTGSKNRQEINKLKSLALKDFENENYQVSPYLFRYNGTAFERFRD</sequence>
<reference evidence="1 2" key="1">
    <citation type="submission" date="2018-02" db="EMBL/GenBank/DDBJ databases">
        <title>The draft genome of Sphingobacterium gobiense H7.</title>
        <authorList>
            <person name="Li L."/>
            <person name="Liu L."/>
            <person name="Zhang X."/>
            <person name="Wang T."/>
            <person name="Liang L."/>
        </authorList>
    </citation>
    <scope>NUCLEOTIDE SEQUENCE [LARGE SCALE GENOMIC DNA]</scope>
    <source>
        <strain evidence="1 2">ACCC 05757</strain>
    </source>
</reference>
<protein>
    <recommendedName>
        <fullName evidence="3">DUF1444 domain-containing protein</fullName>
    </recommendedName>
</protein>